<keyword evidence="2" id="KW-0472">Membrane</keyword>
<feature type="transmembrane region" description="Helical" evidence="2">
    <location>
        <begin position="34"/>
        <end position="52"/>
    </location>
</feature>
<dbReference type="RefSeq" id="WP_285760195.1">
    <property type="nucleotide sequence ID" value="NZ_BSQG01000005.1"/>
</dbReference>
<dbReference type="InterPro" id="IPR018750">
    <property type="entry name" value="DUF2306_membrane"/>
</dbReference>
<keyword evidence="2" id="KW-1133">Transmembrane helix</keyword>
<protein>
    <submittedName>
        <fullName evidence="3">Uncharacterized protein</fullName>
    </submittedName>
</protein>
<evidence type="ECO:0000313" key="3">
    <source>
        <dbReference type="EMBL" id="GLU48713.1"/>
    </source>
</evidence>
<evidence type="ECO:0000256" key="1">
    <source>
        <dbReference type="SAM" id="MobiDB-lite"/>
    </source>
</evidence>
<feature type="transmembrane region" description="Helical" evidence="2">
    <location>
        <begin position="207"/>
        <end position="224"/>
    </location>
</feature>
<feature type="transmembrane region" description="Helical" evidence="2">
    <location>
        <begin position="172"/>
        <end position="195"/>
    </location>
</feature>
<feature type="transmembrane region" description="Helical" evidence="2">
    <location>
        <begin position="72"/>
        <end position="93"/>
    </location>
</feature>
<dbReference type="Pfam" id="PF10067">
    <property type="entry name" value="DUF2306"/>
    <property type="match status" value="1"/>
</dbReference>
<evidence type="ECO:0000313" key="4">
    <source>
        <dbReference type="Proteomes" id="UP001165092"/>
    </source>
</evidence>
<name>A0A9W6P829_9ACTN</name>
<dbReference type="Proteomes" id="UP001165092">
    <property type="component" value="Unassembled WGS sequence"/>
</dbReference>
<sequence>MTQNAERAGSPVSTGPPRSARPLKKRRTRWQRRVWMTLLVVAVTAFLAYELPPYLALDPSRAVIVLNEGFPLHYPLLIVHIATGTVAMVTACLQVWPWLRQRRPRIHRISGRLYVFAGVLPSALLSLAIMLLMPGWGGQVGITMHALLWMTTTVVGLRMARQRRYAEHRRWMLYSFALTMGILWGLSGRIVLPIIWPAIDVNYIFEVARWGGWVLNLIIVQWWLDRTSPSRPRQAA</sequence>
<keyword evidence="4" id="KW-1185">Reference proteome</keyword>
<dbReference type="AlphaFoldDB" id="A0A9W6P829"/>
<dbReference type="EMBL" id="BSQG01000005">
    <property type="protein sequence ID" value="GLU48713.1"/>
    <property type="molecule type" value="Genomic_DNA"/>
</dbReference>
<feature type="transmembrane region" description="Helical" evidence="2">
    <location>
        <begin position="142"/>
        <end position="160"/>
    </location>
</feature>
<proteinExistence type="predicted"/>
<gene>
    <name evidence="3" type="ORF">Nans01_30640</name>
</gene>
<accession>A0A9W6P829</accession>
<feature type="transmembrane region" description="Helical" evidence="2">
    <location>
        <begin position="113"/>
        <end position="136"/>
    </location>
</feature>
<keyword evidence="2" id="KW-0812">Transmembrane</keyword>
<organism evidence="3 4">
    <name type="scientific">Nocardiopsis ansamitocini</name>
    <dbReference type="NCBI Taxonomy" id="1670832"/>
    <lineage>
        <taxon>Bacteria</taxon>
        <taxon>Bacillati</taxon>
        <taxon>Actinomycetota</taxon>
        <taxon>Actinomycetes</taxon>
        <taxon>Streptosporangiales</taxon>
        <taxon>Nocardiopsidaceae</taxon>
        <taxon>Nocardiopsis</taxon>
    </lineage>
</organism>
<feature type="region of interest" description="Disordered" evidence="1">
    <location>
        <begin position="1"/>
        <end position="25"/>
    </location>
</feature>
<comment type="caution">
    <text evidence="3">The sequence shown here is derived from an EMBL/GenBank/DDBJ whole genome shotgun (WGS) entry which is preliminary data.</text>
</comment>
<reference evidence="3" key="1">
    <citation type="submission" date="2023-02" db="EMBL/GenBank/DDBJ databases">
        <title>Nocardiopsis ansamitocini NBRC 112285.</title>
        <authorList>
            <person name="Ichikawa N."/>
            <person name="Sato H."/>
            <person name="Tonouchi N."/>
        </authorList>
    </citation>
    <scope>NUCLEOTIDE SEQUENCE</scope>
    <source>
        <strain evidence="3">NBRC 112285</strain>
    </source>
</reference>
<evidence type="ECO:0000256" key="2">
    <source>
        <dbReference type="SAM" id="Phobius"/>
    </source>
</evidence>